<dbReference type="EMBL" id="ML213522">
    <property type="protein sequence ID" value="TFK47783.1"/>
    <property type="molecule type" value="Genomic_DNA"/>
</dbReference>
<evidence type="ECO:0000256" key="10">
    <source>
        <dbReference type="SAM" id="MobiDB-lite"/>
    </source>
</evidence>
<dbReference type="Proteomes" id="UP000305948">
    <property type="component" value="Unassembled WGS sequence"/>
</dbReference>
<comment type="function">
    <text evidence="9">Endonuclease that specifically degrades the RNA of RNA-DNA hybrids.</text>
</comment>
<comment type="cofactor">
    <cofactor evidence="8">
        <name>Mn(2+)</name>
        <dbReference type="ChEBI" id="CHEBI:29035"/>
    </cofactor>
    <cofactor evidence="8">
        <name>Mg(2+)</name>
        <dbReference type="ChEBI" id="CHEBI:18420"/>
    </cofactor>
    <text evidence="8">Manganese or magnesium. Binds 1 divalent metal ion per monomer in the absence of substrate. May bind a second metal ion after substrate binding.</text>
</comment>
<dbReference type="NCBIfam" id="TIGR00729">
    <property type="entry name" value="ribonuclease HII"/>
    <property type="match status" value="1"/>
</dbReference>
<evidence type="ECO:0000256" key="9">
    <source>
        <dbReference type="RuleBase" id="RU003515"/>
    </source>
</evidence>
<dbReference type="InterPro" id="IPR023160">
    <property type="entry name" value="RNase_HII_hlx-loop-hlx_cap_dom"/>
</dbReference>
<dbReference type="SUPFAM" id="SSF53098">
    <property type="entry name" value="Ribonuclease H-like"/>
    <property type="match status" value="1"/>
</dbReference>
<evidence type="ECO:0000256" key="1">
    <source>
        <dbReference type="ARBA" id="ARBA00000077"/>
    </source>
</evidence>
<dbReference type="GO" id="GO:0043137">
    <property type="term" value="P:DNA replication, removal of RNA primer"/>
    <property type="evidence" value="ECO:0007669"/>
    <property type="project" value="TreeGrafter"/>
</dbReference>
<feature type="binding site" evidence="8">
    <location>
        <position position="42"/>
    </location>
    <ligand>
        <name>a divalent metal cation</name>
        <dbReference type="ChEBI" id="CHEBI:60240"/>
    </ligand>
</feature>
<accession>A0A5C3MSC1</accession>
<dbReference type="GO" id="GO:0003723">
    <property type="term" value="F:RNA binding"/>
    <property type="evidence" value="ECO:0007669"/>
    <property type="project" value="UniProtKB-UniRule"/>
</dbReference>
<feature type="binding site" evidence="8">
    <location>
        <position position="150"/>
    </location>
    <ligand>
        <name>a divalent metal cation</name>
        <dbReference type="ChEBI" id="CHEBI:60240"/>
    </ligand>
</feature>
<dbReference type="AlphaFoldDB" id="A0A5C3MSC1"/>
<sequence>MSQDTGKASSSSIPGSKGPLTASYTYHSPRPTAEGPYILGIDEAGRGPALGPLVYGVAYCAASHNEQLGEMAFADSKTLTAETRASLLVTLSSVPDWLGWSVRVVCPQSISSGMLRKPPINLNRQSEEATVLLIREVLQSGLKLSEVYVDTLGNPVTYQAYLSSLFPGIDFTVAKKADSIYKIVGAASIAAKVNRDAWIDGWIFEEEHYHGKAVAGEEDTSHSFGSGYPSGMQDLPNPNTKKWLEGSLEPTFGYPSIARFSWSTIKVALDKHGHTVKWIDEGEDSLIKAFESASARDQGRCAVTKDLCIRSIGFL</sequence>
<dbReference type="PANTHER" id="PTHR10954:SF7">
    <property type="entry name" value="RIBONUCLEASE H2 SUBUNIT A"/>
    <property type="match status" value="1"/>
</dbReference>
<dbReference type="CDD" id="cd07181">
    <property type="entry name" value="RNase_HII_eukaryota_like"/>
    <property type="match status" value="1"/>
</dbReference>
<keyword evidence="13" id="KW-1185">Reference proteome</keyword>
<dbReference type="PANTHER" id="PTHR10954">
    <property type="entry name" value="RIBONUCLEASE H2 SUBUNIT A"/>
    <property type="match status" value="1"/>
</dbReference>
<dbReference type="STRING" id="5364.A0A5C3MSC1"/>
<dbReference type="InterPro" id="IPR024567">
    <property type="entry name" value="RNase_HII/HIII_dom"/>
</dbReference>
<evidence type="ECO:0000256" key="7">
    <source>
        <dbReference type="ARBA" id="ARBA00022801"/>
    </source>
</evidence>
<evidence type="ECO:0000259" key="11">
    <source>
        <dbReference type="PROSITE" id="PS51975"/>
    </source>
</evidence>
<feature type="compositionally biased region" description="Polar residues" evidence="10">
    <location>
        <begin position="1"/>
        <end position="14"/>
    </location>
</feature>
<dbReference type="FunFam" id="3.30.420.10:FF:000016">
    <property type="entry name" value="Ribonuclease"/>
    <property type="match status" value="1"/>
</dbReference>
<evidence type="ECO:0000256" key="5">
    <source>
        <dbReference type="ARBA" id="ARBA00022723"/>
    </source>
</evidence>
<evidence type="ECO:0000313" key="13">
    <source>
        <dbReference type="Proteomes" id="UP000305948"/>
    </source>
</evidence>
<keyword evidence="4 8" id="KW-0540">Nuclease</keyword>
<dbReference type="GO" id="GO:0046872">
    <property type="term" value="F:metal ion binding"/>
    <property type="evidence" value="ECO:0007669"/>
    <property type="project" value="UniProtKB-KW"/>
</dbReference>
<evidence type="ECO:0000256" key="2">
    <source>
        <dbReference type="ARBA" id="ARBA00001946"/>
    </source>
</evidence>
<dbReference type="FunFam" id="1.10.10.460:FF:000001">
    <property type="entry name" value="Ribonuclease"/>
    <property type="match status" value="1"/>
</dbReference>
<feature type="domain" description="RNase H type-2" evidence="11">
    <location>
        <begin position="36"/>
        <end position="274"/>
    </location>
</feature>
<feature type="binding site" evidence="8">
    <location>
        <position position="43"/>
    </location>
    <ligand>
        <name>a divalent metal cation</name>
        <dbReference type="ChEBI" id="CHEBI:60240"/>
    </ligand>
</feature>
<keyword evidence="7 8" id="KW-0378">Hydrolase</keyword>
<dbReference type="InterPro" id="IPR001352">
    <property type="entry name" value="RNase_HII/HIII"/>
</dbReference>
<reference evidence="12 13" key="1">
    <citation type="journal article" date="2019" name="Nat. Ecol. Evol.">
        <title>Megaphylogeny resolves global patterns of mushroom evolution.</title>
        <authorList>
            <person name="Varga T."/>
            <person name="Krizsan K."/>
            <person name="Foldi C."/>
            <person name="Dima B."/>
            <person name="Sanchez-Garcia M."/>
            <person name="Sanchez-Ramirez S."/>
            <person name="Szollosi G.J."/>
            <person name="Szarkandi J.G."/>
            <person name="Papp V."/>
            <person name="Albert L."/>
            <person name="Andreopoulos W."/>
            <person name="Angelini C."/>
            <person name="Antonin V."/>
            <person name="Barry K.W."/>
            <person name="Bougher N.L."/>
            <person name="Buchanan P."/>
            <person name="Buyck B."/>
            <person name="Bense V."/>
            <person name="Catcheside P."/>
            <person name="Chovatia M."/>
            <person name="Cooper J."/>
            <person name="Damon W."/>
            <person name="Desjardin D."/>
            <person name="Finy P."/>
            <person name="Geml J."/>
            <person name="Haridas S."/>
            <person name="Hughes K."/>
            <person name="Justo A."/>
            <person name="Karasinski D."/>
            <person name="Kautmanova I."/>
            <person name="Kiss B."/>
            <person name="Kocsube S."/>
            <person name="Kotiranta H."/>
            <person name="LaButti K.M."/>
            <person name="Lechner B.E."/>
            <person name="Liimatainen K."/>
            <person name="Lipzen A."/>
            <person name="Lukacs Z."/>
            <person name="Mihaltcheva S."/>
            <person name="Morgado L.N."/>
            <person name="Niskanen T."/>
            <person name="Noordeloos M.E."/>
            <person name="Ohm R.A."/>
            <person name="Ortiz-Santana B."/>
            <person name="Ovrebo C."/>
            <person name="Racz N."/>
            <person name="Riley R."/>
            <person name="Savchenko A."/>
            <person name="Shiryaev A."/>
            <person name="Soop K."/>
            <person name="Spirin V."/>
            <person name="Szebenyi C."/>
            <person name="Tomsovsky M."/>
            <person name="Tulloss R.E."/>
            <person name="Uehling J."/>
            <person name="Grigoriev I.V."/>
            <person name="Vagvolgyi C."/>
            <person name="Papp T."/>
            <person name="Martin F.M."/>
            <person name="Miettinen O."/>
            <person name="Hibbett D.S."/>
            <person name="Nagy L.G."/>
        </authorList>
    </citation>
    <scope>NUCLEOTIDE SEQUENCE [LARGE SCALE GENOMIC DNA]</scope>
    <source>
        <strain evidence="12 13">OMC1185</strain>
    </source>
</reference>
<feature type="region of interest" description="Disordered" evidence="10">
    <location>
        <begin position="1"/>
        <end position="26"/>
    </location>
</feature>
<dbReference type="GO" id="GO:0006298">
    <property type="term" value="P:mismatch repair"/>
    <property type="evidence" value="ECO:0007669"/>
    <property type="project" value="TreeGrafter"/>
</dbReference>
<dbReference type="GO" id="GO:0032299">
    <property type="term" value="C:ribonuclease H2 complex"/>
    <property type="evidence" value="ECO:0007669"/>
    <property type="project" value="TreeGrafter"/>
</dbReference>
<dbReference type="EC" id="3.1.26.4" evidence="9"/>
<dbReference type="Gene3D" id="3.30.420.10">
    <property type="entry name" value="Ribonuclease H-like superfamily/Ribonuclease H"/>
    <property type="match status" value="1"/>
</dbReference>
<comment type="catalytic activity">
    <reaction evidence="1 8 9">
        <text>Endonucleolytic cleavage to 5'-phosphomonoester.</text>
        <dbReference type="EC" id="3.1.26.4"/>
    </reaction>
</comment>
<comment type="similarity">
    <text evidence="3">Belongs to the RNase HII family. Eukaryotic subfamily.</text>
</comment>
<protein>
    <recommendedName>
        <fullName evidence="9">Ribonuclease</fullName>
        <ecNumber evidence="9">3.1.26.4</ecNumber>
    </recommendedName>
</protein>
<evidence type="ECO:0000256" key="3">
    <source>
        <dbReference type="ARBA" id="ARBA00007058"/>
    </source>
</evidence>
<dbReference type="Gene3D" id="1.10.10.460">
    <property type="entry name" value="Ribonuclease hii. Domain 2"/>
    <property type="match status" value="1"/>
</dbReference>
<evidence type="ECO:0000313" key="12">
    <source>
        <dbReference type="EMBL" id="TFK47783.1"/>
    </source>
</evidence>
<keyword evidence="5 8" id="KW-0479">Metal-binding</keyword>
<comment type="cofactor">
    <cofactor evidence="2">
        <name>Mg(2+)</name>
        <dbReference type="ChEBI" id="CHEBI:18420"/>
    </cofactor>
</comment>
<keyword evidence="6 8" id="KW-0255">Endonuclease</keyword>
<dbReference type="InterPro" id="IPR012337">
    <property type="entry name" value="RNaseH-like_sf"/>
</dbReference>
<dbReference type="PROSITE" id="PS51975">
    <property type="entry name" value="RNASE_H_2"/>
    <property type="match status" value="1"/>
</dbReference>
<proteinExistence type="inferred from homology"/>
<organism evidence="12 13">
    <name type="scientific">Heliocybe sulcata</name>
    <dbReference type="NCBI Taxonomy" id="5364"/>
    <lineage>
        <taxon>Eukaryota</taxon>
        <taxon>Fungi</taxon>
        <taxon>Dikarya</taxon>
        <taxon>Basidiomycota</taxon>
        <taxon>Agaricomycotina</taxon>
        <taxon>Agaricomycetes</taxon>
        <taxon>Gloeophyllales</taxon>
        <taxon>Gloeophyllaceae</taxon>
        <taxon>Heliocybe</taxon>
    </lineage>
</organism>
<dbReference type="GO" id="GO:0004523">
    <property type="term" value="F:RNA-DNA hybrid ribonuclease activity"/>
    <property type="evidence" value="ECO:0007669"/>
    <property type="project" value="UniProtKB-UniRule"/>
</dbReference>
<evidence type="ECO:0000256" key="6">
    <source>
        <dbReference type="ARBA" id="ARBA00022759"/>
    </source>
</evidence>
<dbReference type="Pfam" id="PF01351">
    <property type="entry name" value="RNase_HII"/>
    <property type="match status" value="1"/>
</dbReference>
<evidence type="ECO:0000256" key="4">
    <source>
        <dbReference type="ARBA" id="ARBA00022722"/>
    </source>
</evidence>
<name>A0A5C3MSC1_9AGAM</name>
<dbReference type="InterPro" id="IPR004649">
    <property type="entry name" value="RNase_H2_suA"/>
</dbReference>
<dbReference type="OrthoDB" id="7462577at2759"/>
<gene>
    <name evidence="12" type="ORF">OE88DRAFT_1647552</name>
</gene>
<evidence type="ECO:0000256" key="8">
    <source>
        <dbReference type="PROSITE-ProRule" id="PRU01319"/>
    </source>
</evidence>
<dbReference type="InterPro" id="IPR036397">
    <property type="entry name" value="RNaseH_sf"/>
</dbReference>